<evidence type="ECO:0000313" key="4">
    <source>
        <dbReference type="Proteomes" id="UP000553632"/>
    </source>
</evidence>
<evidence type="ECO:0000256" key="1">
    <source>
        <dbReference type="ARBA" id="ARBA00022884"/>
    </source>
</evidence>
<feature type="non-terminal residue" evidence="3">
    <location>
        <position position="997"/>
    </location>
</feature>
<accession>A0A7J6P6D5</accession>
<feature type="compositionally biased region" description="Basic and acidic residues" evidence="2">
    <location>
        <begin position="167"/>
        <end position="185"/>
    </location>
</feature>
<reference evidence="3 4" key="1">
    <citation type="submission" date="2020-04" db="EMBL/GenBank/DDBJ databases">
        <title>Perkinsus olseni comparative genomics.</title>
        <authorList>
            <person name="Bogema D.R."/>
        </authorList>
    </citation>
    <scope>NUCLEOTIDE SEQUENCE [LARGE SCALE GENOMIC DNA]</scope>
    <source>
        <strain evidence="3 4">ATCC PRA-207</strain>
    </source>
</reference>
<dbReference type="Gene3D" id="3.30.110.20">
    <property type="entry name" value="Alba-like domain"/>
    <property type="match status" value="1"/>
</dbReference>
<gene>
    <name evidence="3" type="primary">LPCAT2_16</name>
    <name evidence="3" type="ORF">FOZ63_015630</name>
</gene>
<feature type="region of interest" description="Disordered" evidence="2">
    <location>
        <begin position="167"/>
        <end position="199"/>
    </location>
</feature>
<sequence>QGVAAAAVAVKGFIEANAPRSRTCHLVISGAPPDEVGRRGGPSTVLWLSSYRAKDPNLFVHDSVETMVVSNHTKPAPLAGSISTSIEQGNVVRLQGAGPHCLKKMTEALAISGRHFSEGRQPRPDARRGPGLLVCWPRFVAARAPSAGHDRGPKGVVEIYVALEEHASSDSAEQERRRDLTNREDEVPEAPPRSRIRELNDPVDLAPFIRQRLGTPNMPNVVVLQALGANAVGRALRSVAYASSRRGQTIPLEVTLTGPPDDGIPDRGGGDLWIAVSRQGFRQRLRESQDAAAAEIQDIVVGHSTPAHKMAGAITNSLLQGKTVRMAGFSGAGIIKIANAITISSHHCETFDDVKDRGRIVTSVRTSLRAVNARGAPSEQNEDNHDESTGDDHAETPTVAEGVPDSSGDARESSVDNATEGSGQHKSAQVTVSSPKPTLSDVIPQAMPVASARHASPVLQGMLRASPCRLAFSLPPPAQLARCPPFAMWSPVNFEYTNFCHPVNVCEILPKRFRKAGDLATMRAVGVPVRAGKALKTFIDMCPKVRNGGSIEVICSGPPPQRPPGGQQGEEEEGEASQPELWIHGRIQPKGGRSNLQAIEPVEIKLEKGWEMEAEAGKMADILTKEKKQVNLRIILSVVTTTTNVRLALIAELLARTGRLCNDAEGYEGHELLARIKPTSIQFKRRGVTAPPAAPRDALLLALSDMKDKREKAGTITNPGVDLLLRLAPQPDAYNPLFTELLIRRGLPRMNSALRFSFFSTSAGHRRSMILKPAERDMAESDFQFRIKKEAELNEVVVLLAHTLRNQHGTVVLRGRHPNSILMSLKAVTASAYRASKQIDLTFRGPPTEWPTPEQREEFERWAGMEAGNEIWIGAKISTRGHSVDHRGWSDILVLPEMNAEDLAYRIAQLIGGDKNLKITGLGARSSAVMANAIAIASETCSDSGELICRADFTKVHVDPRNHHPVGDDIPEGLDVEDLLTESGVCISVVLAAKTCQ</sequence>
<evidence type="ECO:0000256" key="2">
    <source>
        <dbReference type="SAM" id="MobiDB-lite"/>
    </source>
</evidence>
<dbReference type="InterPro" id="IPR036882">
    <property type="entry name" value="Alba-like_dom_sf"/>
</dbReference>
<dbReference type="EMBL" id="JABANO010039576">
    <property type="protein sequence ID" value="KAF4691665.1"/>
    <property type="molecule type" value="Genomic_DNA"/>
</dbReference>
<feature type="compositionally biased region" description="Polar residues" evidence="2">
    <location>
        <begin position="415"/>
        <end position="437"/>
    </location>
</feature>
<feature type="region of interest" description="Disordered" evidence="2">
    <location>
        <begin position="553"/>
        <end position="577"/>
    </location>
</feature>
<comment type="caution">
    <text evidence="3">The sequence shown here is derived from an EMBL/GenBank/DDBJ whole genome shotgun (WGS) entry which is preliminary data.</text>
</comment>
<keyword evidence="1" id="KW-0694">RNA-binding</keyword>
<protein>
    <submittedName>
        <fullName evidence="3">Lysophosphatidylcholine acyltransferase 2</fullName>
    </submittedName>
</protein>
<dbReference type="GO" id="GO:0016746">
    <property type="term" value="F:acyltransferase activity"/>
    <property type="evidence" value="ECO:0007669"/>
    <property type="project" value="UniProtKB-KW"/>
</dbReference>
<evidence type="ECO:0000313" key="3">
    <source>
        <dbReference type="EMBL" id="KAF4691665.1"/>
    </source>
</evidence>
<name>A0A7J6P6D5_PEROL</name>
<feature type="compositionally biased region" description="Basic and acidic residues" evidence="2">
    <location>
        <begin position="382"/>
        <end position="395"/>
    </location>
</feature>
<dbReference type="GO" id="GO:0003723">
    <property type="term" value="F:RNA binding"/>
    <property type="evidence" value="ECO:0007669"/>
    <property type="project" value="UniProtKB-KW"/>
</dbReference>
<keyword evidence="3" id="KW-0012">Acyltransferase</keyword>
<keyword evidence="3" id="KW-0808">Transferase</keyword>
<organism evidence="3 4">
    <name type="scientific">Perkinsus olseni</name>
    <name type="common">Perkinsus atlanticus</name>
    <dbReference type="NCBI Taxonomy" id="32597"/>
    <lineage>
        <taxon>Eukaryota</taxon>
        <taxon>Sar</taxon>
        <taxon>Alveolata</taxon>
        <taxon>Perkinsozoa</taxon>
        <taxon>Perkinsea</taxon>
        <taxon>Perkinsida</taxon>
        <taxon>Perkinsidae</taxon>
        <taxon>Perkinsus</taxon>
    </lineage>
</organism>
<proteinExistence type="predicted"/>
<feature type="region of interest" description="Disordered" evidence="2">
    <location>
        <begin position="370"/>
        <end position="439"/>
    </location>
</feature>
<dbReference type="AlphaFoldDB" id="A0A7J6P6D5"/>
<dbReference type="Proteomes" id="UP000553632">
    <property type="component" value="Unassembled WGS sequence"/>
</dbReference>
<keyword evidence="4" id="KW-1185">Reference proteome</keyword>